<comment type="subcellular location">
    <subcellularLocation>
        <location evidence="7">Cell inner membrane</location>
        <topology evidence="7">Multi-pass membrane protein</topology>
    </subcellularLocation>
    <subcellularLocation>
        <location evidence="1">Cell membrane</location>
        <topology evidence="1">Multi-pass membrane protein</topology>
    </subcellularLocation>
</comment>
<keyword evidence="2 7" id="KW-0813">Transport</keyword>
<feature type="transmembrane region" description="Helical" evidence="7">
    <location>
        <begin position="208"/>
        <end position="224"/>
    </location>
</feature>
<evidence type="ECO:0000313" key="10">
    <source>
        <dbReference type="Proteomes" id="UP000598467"/>
    </source>
</evidence>
<dbReference type="Pfam" id="PF04290">
    <property type="entry name" value="DctQ"/>
    <property type="match status" value="1"/>
</dbReference>
<feature type="transmembrane region" description="Helical" evidence="7">
    <location>
        <begin position="245"/>
        <end position="269"/>
    </location>
</feature>
<evidence type="ECO:0000259" key="8">
    <source>
        <dbReference type="Pfam" id="PF04290"/>
    </source>
</evidence>
<feature type="domain" description="Tripartite ATP-independent periplasmic transporters DctQ component" evidence="8">
    <location>
        <begin position="187"/>
        <end position="313"/>
    </location>
</feature>
<gene>
    <name evidence="9" type="ORF">HK439_02850</name>
</gene>
<dbReference type="RefSeq" id="WP_190289860.1">
    <property type="nucleotide sequence ID" value="NZ_JABFCZ010000003.1"/>
</dbReference>
<feature type="transmembrane region" description="Helical" evidence="7">
    <location>
        <begin position="289"/>
        <end position="316"/>
    </location>
</feature>
<comment type="caution">
    <text evidence="7">Lacks conserved residue(s) required for the propagation of feature annotation.</text>
</comment>
<keyword evidence="7" id="KW-0997">Cell inner membrane</keyword>
<comment type="caution">
    <text evidence="9">The sequence shown here is derived from an EMBL/GenBank/DDBJ whole genome shotgun (WGS) entry which is preliminary data.</text>
</comment>
<reference evidence="9" key="1">
    <citation type="submission" date="2020-05" db="EMBL/GenBank/DDBJ databases">
        <title>Identification of trans-AT polyketide cluster in two marine bacteria, producers of a novel glutaramide-containing polyketide sesbanimide D and analogs.</title>
        <authorList>
            <person name="Kacar D."/>
            <person name="Rodriguez P."/>
            <person name="Canedo L."/>
            <person name="Gonzalez E."/>
            <person name="Galan B."/>
            <person name="De La Calle F."/>
            <person name="Garcia J.L."/>
        </authorList>
    </citation>
    <scope>NUCLEOTIDE SEQUENCE</scope>
    <source>
        <strain evidence="9">PHM038</strain>
    </source>
</reference>
<evidence type="ECO:0000256" key="5">
    <source>
        <dbReference type="ARBA" id="ARBA00022989"/>
    </source>
</evidence>
<evidence type="ECO:0000256" key="3">
    <source>
        <dbReference type="ARBA" id="ARBA00022475"/>
    </source>
</evidence>
<dbReference type="EMBL" id="JABFCZ010000003">
    <property type="protein sequence ID" value="MBD1545185.1"/>
    <property type="molecule type" value="Genomic_DNA"/>
</dbReference>
<feature type="transmembrane region" description="Helical" evidence="7">
    <location>
        <begin position="105"/>
        <end position="127"/>
    </location>
</feature>
<protein>
    <recommendedName>
        <fullName evidence="7">TRAP transporter small permease protein</fullName>
    </recommendedName>
</protein>
<keyword evidence="3" id="KW-1003">Cell membrane</keyword>
<name>A0A926S4K4_9HYPH</name>
<accession>A0A926S4K4</accession>
<dbReference type="GO" id="GO:0022857">
    <property type="term" value="F:transmembrane transporter activity"/>
    <property type="evidence" value="ECO:0007669"/>
    <property type="project" value="UniProtKB-UniRule"/>
</dbReference>
<sequence length="344" mass="37839">MTSTDGIAADGTRGTTDGRAVAIMVRIFGWATLFCLTAFLFNDFLVYWLGWPGTATFNAGAVDVRSWLQAGLYAAVLPAAAWHVLRHRERPLRDESQRVDRINGFLIRAAFWAVLLIGLVDISLAFLRGEDLIDGLAGKTLAFELFRSEIRGAYVHMPLIALGIVIASLTRTIGVTWLALLIVVAELLIVMFRFMFSYEQLYMTDLVRFWYAALFLLGCAYTLRQDGHVRVDVFYAGFSRRTKGLVNAFGTLLLGMPFCWLILIVGTSGKTGVINSALLTYEIEGLGDGLYILYLMTVFMGLFAITMLIAFVSFLFDGTADYLGEAGGSDPAADTDSHPAGRDA</sequence>
<evidence type="ECO:0000313" key="9">
    <source>
        <dbReference type="EMBL" id="MBD1545185.1"/>
    </source>
</evidence>
<comment type="similarity">
    <text evidence="7">Belongs to the TRAP transporter small permease family.</text>
</comment>
<keyword evidence="4 7" id="KW-0812">Transmembrane</keyword>
<dbReference type="InterPro" id="IPR055348">
    <property type="entry name" value="DctQ"/>
</dbReference>
<dbReference type="AlphaFoldDB" id="A0A926S4K4"/>
<keyword evidence="6 7" id="KW-0472">Membrane</keyword>
<comment type="function">
    <text evidence="7">Part of the tripartite ATP-independent periplasmic (TRAP) transport system.</text>
</comment>
<evidence type="ECO:0000256" key="6">
    <source>
        <dbReference type="ARBA" id="ARBA00023136"/>
    </source>
</evidence>
<evidence type="ECO:0000256" key="2">
    <source>
        <dbReference type="ARBA" id="ARBA00022448"/>
    </source>
</evidence>
<feature type="transmembrane region" description="Helical" evidence="7">
    <location>
        <begin position="153"/>
        <end position="170"/>
    </location>
</feature>
<comment type="subunit">
    <text evidence="7">The complex comprises the extracytoplasmic solute receptor protein and the two transmembrane proteins.</text>
</comment>
<keyword evidence="5 7" id="KW-1133">Transmembrane helix</keyword>
<feature type="transmembrane region" description="Helical" evidence="7">
    <location>
        <begin position="67"/>
        <end position="85"/>
    </location>
</feature>
<dbReference type="Proteomes" id="UP000598467">
    <property type="component" value="Unassembled WGS sequence"/>
</dbReference>
<organism evidence="9 10">
    <name type="scientific">Roseibium aggregatum</name>
    <dbReference type="NCBI Taxonomy" id="187304"/>
    <lineage>
        <taxon>Bacteria</taxon>
        <taxon>Pseudomonadati</taxon>
        <taxon>Pseudomonadota</taxon>
        <taxon>Alphaproteobacteria</taxon>
        <taxon>Hyphomicrobiales</taxon>
        <taxon>Stappiaceae</taxon>
        <taxon>Roseibium</taxon>
    </lineage>
</organism>
<evidence type="ECO:0000256" key="1">
    <source>
        <dbReference type="ARBA" id="ARBA00004651"/>
    </source>
</evidence>
<evidence type="ECO:0000256" key="4">
    <source>
        <dbReference type="ARBA" id="ARBA00022692"/>
    </source>
</evidence>
<feature type="transmembrane region" description="Helical" evidence="7">
    <location>
        <begin position="177"/>
        <end position="196"/>
    </location>
</feature>
<feature type="transmembrane region" description="Helical" evidence="7">
    <location>
        <begin position="27"/>
        <end position="47"/>
    </location>
</feature>
<dbReference type="GO" id="GO:0005886">
    <property type="term" value="C:plasma membrane"/>
    <property type="evidence" value="ECO:0007669"/>
    <property type="project" value="UniProtKB-SubCell"/>
</dbReference>
<evidence type="ECO:0000256" key="7">
    <source>
        <dbReference type="RuleBase" id="RU369079"/>
    </source>
</evidence>
<proteinExistence type="inferred from homology"/>